<dbReference type="RefSeq" id="WP_167994785.1">
    <property type="nucleotide sequence ID" value="NZ_JAATJL010000001.1"/>
</dbReference>
<dbReference type="SUPFAM" id="SSF51905">
    <property type="entry name" value="FAD/NAD(P)-binding domain"/>
    <property type="match status" value="1"/>
</dbReference>
<dbReference type="Gene3D" id="3.50.50.60">
    <property type="entry name" value="FAD/NAD(P)-binding domain"/>
    <property type="match status" value="2"/>
</dbReference>
<feature type="binding site" evidence="8">
    <location>
        <position position="305"/>
    </location>
    <ligand>
        <name>NAD(+)</name>
        <dbReference type="ChEBI" id="CHEBI:57540"/>
    </ligand>
</feature>
<organism evidence="13 14">
    <name type="scientific">Arthrobacter pigmenti</name>
    <dbReference type="NCBI Taxonomy" id="271432"/>
    <lineage>
        <taxon>Bacteria</taxon>
        <taxon>Bacillati</taxon>
        <taxon>Actinomycetota</taxon>
        <taxon>Actinomycetes</taxon>
        <taxon>Micrococcales</taxon>
        <taxon>Micrococcaceae</taxon>
        <taxon>Arthrobacter</taxon>
    </lineage>
</organism>
<evidence type="ECO:0000256" key="4">
    <source>
        <dbReference type="ARBA" id="ARBA00022857"/>
    </source>
</evidence>
<keyword evidence="3 8" id="KW-0274">FAD</keyword>
<dbReference type="InterPro" id="IPR004099">
    <property type="entry name" value="Pyr_nucl-diS_OxRdtase_dimer"/>
</dbReference>
<dbReference type="Pfam" id="PF07992">
    <property type="entry name" value="Pyr_redox_2"/>
    <property type="match status" value="1"/>
</dbReference>
<dbReference type="PRINTS" id="PR00411">
    <property type="entry name" value="PNDRDTASEI"/>
</dbReference>
<evidence type="ECO:0000256" key="6">
    <source>
        <dbReference type="ARBA" id="ARBA00023157"/>
    </source>
</evidence>
<accession>A0A846RX30</accession>
<evidence type="ECO:0000256" key="3">
    <source>
        <dbReference type="ARBA" id="ARBA00022827"/>
    </source>
</evidence>
<dbReference type="EC" id="1.8.1.7" evidence="13"/>
<feature type="domain" description="Pyridine nucleotide-disulphide oxidoreductase dimerisation" evidence="11">
    <location>
        <begin position="341"/>
        <end position="445"/>
    </location>
</feature>
<protein>
    <submittedName>
        <fullName evidence="13">Glutathione reductase (NADPH)</fullName>
        <ecNumber evidence="13">1.8.1.7</ecNumber>
    </submittedName>
</protein>
<evidence type="ECO:0000313" key="14">
    <source>
        <dbReference type="Proteomes" id="UP000547458"/>
    </source>
</evidence>
<evidence type="ECO:0000313" key="13">
    <source>
        <dbReference type="EMBL" id="NJC23566.1"/>
    </source>
</evidence>
<keyword evidence="6" id="KW-1015">Disulfide bond</keyword>
<keyword evidence="14" id="KW-1185">Reference proteome</keyword>
<dbReference type="Proteomes" id="UP000547458">
    <property type="component" value="Unassembled WGS sequence"/>
</dbReference>
<evidence type="ECO:0000259" key="12">
    <source>
        <dbReference type="Pfam" id="PF07992"/>
    </source>
</evidence>
<dbReference type="GO" id="GO:0003955">
    <property type="term" value="F:NAD(P)H dehydrogenase (quinone) activity"/>
    <property type="evidence" value="ECO:0007669"/>
    <property type="project" value="TreeGrafter"/>
</dbReference>
<evidence type="ECO:0000256" key="8">
    <source>
        <dbReference type="PIRSR" id="PIRSR000350-3"/>
    </source>
</evidence>
<keyword evidence="4" id="KW-0521">NADP</keyword>
<dbReference type="PRINTS" id="PR00368">
    <property type="entry name" value="FADPNR"/>
</dbReference>
<evidence type="ECO:0000259" key="11">
    <source>
        <dbReference type="Pfam" id="PF02852"/>
    </source>
</evidence>
<name>A0A846RX30_9MICC</name>
<dbReference type="InterPro" id="IPR016156">
    <property type="entry name" value="FAD/NAD-linked_Rdtase_dimer_sf"/>
</dbReference>
<comment type="caution">
    <text evidence="13">The sequence shown here is derived from an EMBL/GenBank/DDBJ whole genome shotgun (WGS) entry which is preliminary data.</text>
</comment>
<dbReference type="InterPro" id="IPR001100">
    <property type="entry name" value="Pyr_nuc-diS_OxRdtase"/>
</dbReference>
<gene>
    <name evidence="13" type="ORF">BJ994_002642</name>
</gene>
<feature type="disulfide bond" description="Redox-active" evidence="9">
    <location>
        <begin position="40"/>
        <end position="45"/>
    </location>
</feature>
<dbReference type="PANTHER" id="PTHR43014">
    <property type="entry name" value="MERCURIC REDUCTASE"/>
    <property type="match status" value="1"/>
</dbReference>
<comment type="cofactor">
    <cofactor evidence="8">
        <name>FAD</name>
        <dbReference type="ChEBI" id="CHEBI:57692"/>
    </cofactor>
    <text evidence="8">Binds 1 FAD per subunit.</text>
</comment>
<feature type="binding site" evidence="8">
    <location>
        <position position="265"/>
    </location>
    <ligand>
        <name>NAD(+)</name>
        <dbReference type="ChEBI" id="CHEBI:57540"/>
    </ligand>
</feature>
<dbReference type="PROSITE" id="PS00076">
    <property type="entry name" value="PYRIDINE_REDOX_1"/>
    <property type="match status" value="1"/>
</dbReference>
<proteinExistence type="inferred from homology"/>
<dbReference type="InterPro" id="IPR036188">
    <property type="entry name" value="FAD/NAD-bd_sf"/>
</dbReference>
<evidence type="ECO:0000256" key="7">
    <source>
        <dbReference type="ARBA" id="ARBA00023284"/>
    </source>
</evidence>
<evidence type="ECO:0000256" key="2">
    <source>
        <dbReference type="ARBA" id="ARBA00022630"/>
    </source>
</evidence>
<dbReference type="InterPro" id="IPR012999">
    <property type="entry name" value="Pyr_OxRdtase_I_AS"/>
</dbReference>
<dbReference type="GO" id="GO:0004362">
    <property type="term" value="F:glutathione-disulfide reductase (NADPH) activity"/>
    <property type="evidence" value="ECO:0007669"/>
    <property type="project" value="UniProtKB-EC"/>
</dbReference>
<comment type="similarity">
    <text evidence="1 10">Belongs to the class-I pyridine nucleotide-disulfide oxidoreductase family.</text>
</comment>
<dbReference type="AlphaFoldDB" id="A0A846RX30"/>
<dbReference type="GO" id="GO:0050660">
    <property type="term" value="F:flavin adenine dinucleotide binding"/>
    <property type="evidence" value="ECO:0007669"/>
    <property type="project" value="TreeGrafter"/>
</dbReference>
<feature type="domain" description="FAD/NAD(P)-binding" evidence="12">
    <location>
        <begin position="3"/>
        <end position="320"/>
    </location>
</feature>
<evidence type="ECO:0000256" key="10">
    <source>
        <dbReference type="RuleBase" id="RU003691"/>
    </source>
</evidence>
<dbReference type="Gene3D" id="3.30.390.30">
    <property type="match status" value="1"/>
</dbReference>
<keyword evidence="8" id="KW-0520">NAD</keyword>
<dbReference type="EMBL" id="JAATJL010000001">
    <property type="protein sequence ID" value="NJC23566.1"/>
    <property type="molecule type" value="Genomic_DNA"/>
</dbReference>
<dbReference type="PIRSF" id="PIRSF000350">
    <property type="entry name" value="Mercury_reductase_MerA"/>
    <property type="match status" value="1"/>
</dbReference>
<evidence type="ECO:0000256" key="5">
    <source>
        <dbReference type="ARBA" id="ARBA00023002"/>
    </source>
</evidence>
<sequence>MDFDLLVIGAGPAGMAAAMRAAELGARTAVVERARLGGTCVNSGCVPTRVLAKTARLYREVRTAQDYGIVVHEPAVDWTQLIKRVRATVDRVLEAKAYDDAMGRLGITHLSGDAAFAGPNEITLDGRSITATSIILCVGGSARRLPIPGAEHAVLPSDVLDLTELPGAVAIIGGGHTGAQLATIFDALGSHVILLDLAPRILLTEDQDVAAAVTDGFRTRGVQVETGIGGVDGIDEHDDGGLEIRWHGTDGDHSARVDAVVMAAGWPANIDGLGLDAAGIEAGRSSIPVDNYLRSNVPHIFVAGDANGTSMLVQAAVFEGETAGENAVLGAHRTTPHHLLPEGGFTDPDYAGVGLTEAAARERDDRCAVVVVPYGSVERPIIDEREQGFLKLVTDRHRELILGAHAVGENAVEVIQAVASAMAAGTDVATLARVKFAYPTYSSIIGYAARAVLRGEGKDSW</sequence>
<dbReference type="SUPFAM" id="SSF55424">
    <property type="entry name" value="FAD/NAD-linked reductases, dimerisation (C-terminal) domain"/>
    <property type="match status" value="1"/>
</dbReference>
<dbReference type="PANTHER" id="PTHR43014:SF2">
    <property type="entry name" value="MERCURIC REDUCTASE"/>
    <property type="match status" value="1"/>
</dbReference>
<dbReference type="FunFam" id="3.30.390.30:FF:000001">
    <property type="entry name" value="Dihydrolipoyl dehydrogenase"/>
    <property type="match status" value="1"/>
</dbReference>
<evidence type="ECO:0000256" key="1">
    <source>
        <dbReference type="ARBA" id="ARBA00007532"/>
    </source>
</evidence>
<keyword evidence="7 10" id="KW-0676">Redox-active center</keyword>
<evidence type="ECO:0000256" key="9">
    <source>
        <dbReference type="PIRSR" id="PIRSR000350-4"/>
    </source>
</evidence>
<keyword evidence="5 10" id="KW-0560">Oxidoreductase</keyword>
<reference evidence="13 14" key="1">
    <citation type="submission" date="2020-03" db="EMBL/GenBank/DDBJ databases">
        <title>Sequencing the genomes of 1000 actinobacteria strains.</title>
        <authorList>
            <person name="Klenk H.-P."/>
        </authorList>
    </citation>
    <scope>NUCLEOTIDE SEQUENCE [LARGE SCALE GENOMIC DNA]</scope>
    <source>
        <strain evidence="13 14">DSM 16403</strain>
    </source>
</reference>
<keyword evidence="8" id="KW-0547">Nucleotide-binding</keyword>
<keyword evidence="2 10" id="KW-0285">Flavoprotein</keyword>
<dbReference type="InterPro" id="IPR023753">
    <property type="entry name" value="FAD/NAD-binding_dom"/>
</dbReference>
<dbReference type="Pfam" id="PF02852">
    <property type="entry name" value="Pyr_redox_dim"/>
    <property type="match status" value="1"/>
</dbReference>